<evidence type="ECO:0008006" key="5">
    <source>
        <dbReference type="Google" id="ProtNLM"/>
    </source>
</evidence>
<gene>
    <name evidence="3" type="ORF">GCM10011410_13020</name>
</gene>
<evidence type="ECO:0000256" key="1">
    <source>
        <dbReference type="SAM" id="MobiDB-lite"/>
    </source>
</evidence>
<feature type="compositionally biased region" description="Low complexity" evidence="1">
    <location>
        <begin position="29"/>
        <end position="43"/>
    </location>
</feature>
<comment type="caution">
    <text evidence="3">The sequence shown here is derived from an EMBL/GenBank/DDBJ whole genome shotgun (WGS) entry which is preliminary data.</text>
</comment>
<feature type="region of interest" description="Disordered" evidence="1">
    <location>
        <begin position="27"/>
        <end position="47"/>
    </location>
</feature>
<evidence type="ECO:0000256" key="2">
    <source>
        <dbReference type="SAM" id="SignalP"/>
    </source>
</evidence>
<dbReference type="Gene3D" id="2.130.10.10">
    <property type="entry name" value="YVTN repeat-like/Quinoprotein amine dehydrogenase"/>
    <property type="match status" value="2"/>
</dbReference>
<dbReference type="AlphaFoldDB" id="A0A916U626"/>
<dbReference type="PROSITE" id="PS51257">
    <property type="entry name" value="PROKAR_LIPOPROTEIN"/>
    <property type="match status" value="1"/>
</dbReference>
<dbReference type="InterPro" id="IPR011044">
    <property type="entry name" value="Quino_amine_DH_bsu"/>
</dbReference>
<organism evidence="3 4">
    <name type="scientific">Hoyosella rhizosphaerae</name>
    <dbReference type="NCBI Taxonomy" id="1755582"/>
    <lineage>
        <taxon>Bacteria</taxon>
        <taxon>Bacillati</taxon>
        <taxon>Actinomycetota</taxon>
        <taxon>Actinomycetes</taxon>
        <taxon>Mycobacteriales</taxon>
        <taxon>Hoyosellaceae</taxon>
        <taxon>Hoyosella</taxon>
    </lineage>
</organism>
<name>A0A916U626_9ACTN</name>
<dbReference type="RefSeq" id="WP_188671704.1">
    <property type="nucleotide sequence ID" value="NZ_BMJH01000001.1"/>
</dbReference>
<keyword evidence="4" id="KW-1185">Reference proteome</keyword>
<proteinExistence type="predicted"/>
<accession>A0A916U626</accession>
<feature type="chain" id="PRO_5037571164" description="Secreted protein" evidence="2">
    <location>
        <begin position="22"/>
        <end position="410"/>
    </location>
</feature>
<protein>
    <recommendedName>
        <fullName evidence="5">Secreted protein</fullName>
    </recommendedName>
</protein>
<reference evidence="3" key="2">
    <citation type="submission" date="2020-09" db="EMBL/GenBank/DDBJ databases">
        <authorList>
            <person name="Sun Q."/>
            <person name="Zhou Y."/>
        </authorList>
    </citation>
    <scope>NUCLEOTIDE SEQUENCE</scope>
    <source>
        <strain evidence="3">CGMCC 1.15478</strain>
    </source>
</reference>
<evidence type="ECO:0000313" key="3">
    <source>
        <dbReference type="EMBL" id="GGC61934.1"/>
    </source>
</evidence>
<reference evidence="3" key="1">
    <citation type="journal article" date="2014" name="Int. J. Syst. Evol. Microbiol.">
        <title>Complete genome sequence of Corynebacterium casei LMG S-19264T (=DSM 44701T), isolated from a smear-ripened cheese.</title>
        <authorList>
            <consortium name="US DOE Joint Genome Institute (JGI-PGF)"/>
            <person name="Walter F."/>
            <person name="Albersmeier A."/>
            <person name="Kalinowski J."/>
            <person name="Ruckert C."/>
        </authorList>
    </citation>
    <scope>NUCLEOTIDE SEQUENCE</scope>
    <source>
        <strain evidence="3">CGMCC 1.15478</strain>
    </source>
</reference>
<evidence type="ECO:0000313" key="4">
    <source>
        <dbReference type="Proteomes" id="UP000641514"/>
    </source>
</evidence>
<keyword evidence="2" id="KW-0732">Signal</keyword>
<feature type="signal peptide" evidence="2">
    <location>
        <begin position="1"/>
        <end position="21"/>
    </location>
</feature>
<sequence>MIRLKTVPPLLLTMAVVTACASSTDDVETAASEAPETTTSAAEQPEEADIAVPRIALSHDGGVLVLDAATLDEVADIAVDNLASIKAAGDGRHVVVSTDSTFRFLDMGTWTDSHGDHGHHYTATPQLTDTAFEAEKPAHVVANAGRIVLFDDGTGDITSFPTRDLSRTSINVTEYAAAEPHHGVAVELSNGHRIISLGDSESRTGLAVFDADGNEIGRDESCPGLHGEAIAADEAFLVGCQDGVLVFKDGEFSKITSPSDPGRIGNARGTEASPVILTDFRHDPDSGLDRVALVDTNTMSMTVVELGVEYTSSSLALGSDGNALVLGVDGAIHVIDVSSGEVTTSFPVIDPWTAPESWRDPRPNLYVLDSVAYVTDTASDRVIAVNLTSGDTIATTEISATPQSITAVTG</sequence>
<dbReference type="EMBL" id="BMJH01000001">
    <property type="protein sequence ID" value="GGC61934.1"/>
    <property type="molecule type" value="Genomic_DNA"/>
</dbReference>
<dbReference type="InterPro" id="IPR015943">
    <property type="entry name" value="WD40/YVTN_repeat-like_dom_sf"/>
</dbReference>
<dbReference type="Proteomes" id="UP000641514">
    <property type="component" value="Unassembled WGS sequence"/>
</dbReference>
<dbReference type="SUPFAM" id="SSF50969">
    <property type="entry name" value="YVTN repeat-like/Quinoprotein amine dehydrogenase"/>
    <property type="match status" value="1"/>
</dbReference>